<dbReference type="PANTHER" id="PTHR46144:SF6">
    <property type="entry name" value="C2H2-TYPE DOMAIN-CONTAINING PROTEIN"/>
    <property type="match status" value="1"/>
</dbReference>
<proteinExistence type="predicted"/>
<evidence type="ECO:0000256" key="7">
    <source>
        <dbReference type="SAM" id="MobiDB-lite"/>
    </source>
</evidence>
<dbReference type="GO" id="GO:0005634">
    <property type="term" value="C:nucleus"/>
    <property type="evidence" value="ECO:0007669"/>
    <property type="project" value="UniProtKB-SubCell"/>
</dbReference>
<dbReference type="GO" id="GO:0003676">
    <property type="term" value="F:nucleic acid binding"/>
    <property type="evidence" value="ECO:0007669"/>
    <property type="project" value="InterPro"/>
</dbReference>
<accession>A0A2T7PTC7</accession>
<feature type="region of interest" description="Disordered" evidence="7">
    <location>
        <begin position="123"/>
        <end position="159"/>
    </location>
</feature>
<comment type="caution">
    <text evidence="9">The sequence shown here is derived from an EMBL/GenBank/DDBJ whole genome shotgun (WGS) entry which is preliminary data.</text>
</comment>
<dbReference type="InterPro" id="IPR051868">
    <property type="entry name" value="ZN346_ZMAT4"/>
</dbReference>
<reference evidence="9 10" key="1">
    <citation type="submission" date="2018-04" db="EMBL/GenBank/DDBJ databases">
        <title>The genome of golden apple snail Pomacea canaliculata provides insight into stress tolerance and invasive adaptation.</title>
        <authorList>
            <person name="Liu C."/>
            <person name="Liu B."/>
            <person name="Ren Y."/>
            <person name="Zhang Y."/>
            <person name="Wang H."/>
            <person name="Li S."/>
            <person name="Jiang F."/>
            <person name="Yin L."/>
            <person name="Zhang G."/>
            <person name="Qian W."/>
            <person name="Fan W."/>
        </authorList>
    </citation>
    <scope>NUCLEOTIDE SEQUENCE [LARGE SCALE GENOMIC DNA]</scope>
    <source>
        <strain evidence="9">SZHN2017</strain>
        <tissue evidence="9">Muscle</tissue>
    </source>
</reference>
<evidence type="ECO:0000256" key="5">
    <source>
        <dbReference type="ARBA" id="ARBA00022833"/>
    </source>
</evidence>
<evidence type="ECO:0000256" key="1">
    <source>
        <dbReference type="ARBA" id="ARBA00004123"/>
    </source>
</evidence>
<comment type="subcellular location">
    <subcellularLocation>
        <location evidence="1">Nucleus</location>
    </subcellularLocation>
</comment>
<dbReference type="InterPro" id="IPR036236">
    <property type="entry name" value="Znf_C2H2_sf"/>
</dbReference>
<dbReference type="PANTHER" id="PTHR46144">
    <property type="entry name" value="ZINC FINGER PROTEIN 385B-LIKE"/>
    <property type="match status" value="1"/>
</dbReference>
<dbReference type="InterPro" id="IPR013087">
    <property type="entry name" value="Znf_C2H2_type"/>
</dbReference>
<name>A0A2T7PTC7_POMCA</name>
<dbReference type="InterPro" id="IPR003604">
    <property type="entry name" value="Matrin/U1-like-C_Znf_C2H2"/>
</dbReference>
<keyword evidence="10" id="KW-1185">Reference proteome</keyword>
<gene>
    <name evidence="9" type="ORF">C0Q70_03664</name>
</gene>
<dbReference type="Pfam" id="PF12874">
    <property type="entry name" value="zf-met"/>
    <property type="match status" value="2"/>
</dbReference>
<dbReference type="OrthoDB" id="1925236at2759"/>
<keyword evidence="2" id="KW-0479">Metal-binding</keyword>
<dbReference type="Proteomes" id="UP000245119">
    <property type="component" value="Linkage Group LG2"/>
</dbReference>
<evidence type="ECO:0000259" key="8">
    <source>
        <dbReference type="PROSITE" id="PS00028"/>
    </source>
</evidence>
<dbReference type="AlphaFoldDB" id="A0A2T7PTC7"/>
<dbReference type="PROSITE" id="PS00028">
    <property type="entry name" value="ZINC_FINGER_C2H2_1"/>
    <property type="match status" value="2"/>
</dbReference>
<keyword evidence="3" id="KW-0677">Repeat</keyword>
<evidence type="ECO:0000313" key="9">
    <source>
        <dbReference type="EMBL" id="PVD36678.1"/>
    </source>
</evidence>
<organism evidence="9 10">
    <name type="scientific">Pomacea canaliculata</name>
    <name type="common">Golden apple snail</name>
    <dbReference type="NCBI Taxonomy" id="400727"/>
    <lineage>
        <taxon>Eukaryota</taxon>
        <taxon>Metazoa</taxon>
        <taxon>Spiralia</taxon>
        <taxon>Lophotrochozoa</taxon>
        <taxon>Mollusca</taxon>
        <taxon>Gastropoda</taxon>
        <taxon>Caenogastropoda</taxon>
        <taxon>Architaenioglossa</taxon>
        <taxon>Ampullarioidea</taxon>
        <taxon>Ampullariidae</taxon>
        <taxon>Pomacea</taxon>
    </lineage>
</organism>
<protein>
    <recommendedName>
        <fullName evidence="8">C2H2-type domain-containing protein</fullName>
    </recommendedName>
</protein>
<sequence length="299" mass="33687">MEMISSKECFAVMCKEEYCALCGVSFTSIKQSEQHYSGKNHAKKQRIADTSKLMEEVADNSIIKKGENNVYECTICNVFVTSHEQFTTHIEGIKHQTKLRQVEGKECALKPLAHRKSRGTLRGRVAHGSGRGGMQLDRVGTGKKRLSDFTSGKKQERQQMFSERKTRIGNGIWHRGRTRGIRGDQARGRSIAESSSMGPFTMEITHRRRGVDIFSEANFLSSFESSNYRDERFDGPGFWEGGSRSVQDRFLSFDSVPVSEVQRGWKHGGISRLAGGKRTGTLLHLEFGASRGKRPRRGF</sequence>
<evidence type="ECO:0000256" key="2">
    <source>
        <dbReference type="ARBA" id="ARBA00022723"/>
    </source>
</evidence>
<evidence type="ECO:0000256" key="3">
    <source>
        <dbReference type="ARBA" id="ARBA00022737"/>
    </source>
</evidence>
<dbReference type="SMART" id="SM00451">
    <property type="entry name" value="ZnF_U1"/>
    <property type="match status" value="2"/>
</dbReference>
<evidence type="ECO:0000256" key="4">
    <source>
        <dbReference type="ARBA" id="ARBA00022771"/>
    </source>
</evidence>
<dbReference type="GO" id="GO:0008270">
    <property type="term" value="F:zinc ion binding"/>
    <property type="evidence" value="ECO:0007669"/>
    <property type="project" value="UniProtKB-KW"/>
</dbReference>
<dbReference type="SMART" id="SM00355">
    <property type="entry name" value="ZnF_C2H2"/>
    <property type="match status" value="2"/>
</dbReference>
<keyword evidence="4" id="KW-0863">Zinc-finger</keyword>
<dbReference type="SUPFAM" id="SSF57667">
    <property type="entry name" value="beta-beta-alpha zinc fingers"/>
    <property type="match status" value="2"/>
</dbReference>
<dbReference type="EMBL" id="PZQS01000002">
    <property type="protein sequence ID" value="PVD36678.1"/>
    <property type="molecule type" value="Genomic_DNA"/>
</dbReference>
<keyword evidence="5" id="KW-0862">Zinc</keyword>
<evidence type="ECO:0000313" key="10">
    <source>
        <dbReference type="Proteomes" id="UP000245119"/>
    </source>
</evidence>
<feature type="domain" description="C2H2-type" evidence="8">
    <location>
        <begin position="73"/>
        <end position="95"/>
    </location>
</feature>
<dbReference type="Gene3D" id="3.30.160.60">
    <property type="entry name" value="Classic Zinc Finger"/>
    <property type="match status" value="2"/>
</dbReference>
<keyword evidence="6" id="KW-0539">Nucleus</keyword>
<feature type="domain" description="C2H2-type" evidence="8">
    <location>
        <begin position="19"/>
        <end position="41"/>
    </location>
</feature>
<evidence type="ECO:0000256" key="6">
    <source>
        <dbReference type="ARBA" id="ARBA00023242"/>
    </source>
</evidence>
<feature type="compositionally biased region" description="Basic and acidic residues" evidence="7">
    <location>
        <begin position="145"/>
        <end position="159"/>
    </location>
</feature>